<dbReference type="VEuPathDB" id="VectorBase:ISCP_000875"/>
<evidence type="ECO:0000313" key="1">
    <source>
        <dbReference type="EMBL" id="EEC13557.1"/>
    </source>
</evidence>
<dbReference type="AlphaFoldDB" id="B7Q3Y5"/>
<keyword evidence="3" id="KW-1185">Reference proteome</keyword>
<dbReference type="InterPro" id="IPR015915">
    <property type="entry name" value="Kelch-typ_b-propeller"/>
</dbReference>
<dbReference type="VEuPathDB" id="VectorBase:ISCW011033"/>
<dbReference type="EMBL" id="DS852614">
    <property type="protein sequence ID" value="EEC13557.1"/>
    <property type="molecule type" value="Genomic_DNA"/>
</dbReference>
<dbReference type="Proteomes" id="UP000001555">
    <property type="component" value="Unassembled WGS sequence"/>
</dbReference>
<organism>
    <name type="scientific">Ixodes scapularis</name>
    <name type="common">Black-legged tick</name>
    <name type="synonym">Deer tick</name>
    <dbReference type="NCBI Taxonomy" id="6945"/>
    <lineage>
        <taxon>Eukaryota</taxon>
        <taxon>Metazoa</taxon>
        <taxon>Ecdysozoa</taxon>
        <taxon>Arthropoda</taxon>
        <taxon>Chelicerata</taxon>
        <taxon>Arachnida</taxon>
        <taxon>Acari</taxon>
        <taxon>Parasitiformes</taxon>
        <taxon>Ixodida</taxon>
        <taxon>Ixodoidea</taxon>
        <taxon>Ixodidae</taxon>
        <taxon>Ixodinae</taxon>
        <taxon>Ixodes</taxon>
    </lineage>
</organism>
<dbReference type="EnsemblMetazoa" id="ISCW011033-RA">
    <property type="protein sequence ID" value="ISCW011033-PA"/>
    <property type="gene ID" value="ISCW011033"/>
</dbReference>
<dbReference type="PaxDb" id="6945-B7Q3Y5"/>
<dbReference type="Gene3D" id="2.130.10.80">
    <property type="entry name" value="Galactose oxidase/kelch, beta-propeller"/>
    <property type="match status" value="1"/>
</dbReference>
<evidence type="ECO:0000313" key="2">
    <source>
        <dbReference type="EnsemblMetazoa" id="ISCW011033-PA"/>
    </source>
</evidence>
<dbReference type="HOGENOM" id="CLU_2362055_0_0_1"/>
<reference evidence="1 3" key="1">
    <citation type="submission" date="2008-03" db="EMBL/GenBank/DDBJ databases">
        <title>Annotation of Ixodes scapularis.</title>
        <authorList>
            <consortium name="Ixodes scapularis Genome Project Consortium"/>
            <person name="Caler E."/>
            <person name="Hannick L.I."/>
            <person name="Bidwell S."/>
            <person name="Joardar V."/>
            <person name="Thiagarajan M."/>
            <person name="Amedeo P."/>
            <person name="Galinsky K.J."/>
            <person name="Schobel S."/>
            <person name="Inman J."/>
            <person name="Hostetler J."/>
            <person name="Miller J."/>
            <person name="Hammond M."/>
            <person name="Megy K."/>
            <person name="Lawson D."/>
            <person name="Kodira C."/>
            <person name="Sutton G."/>
            <person name="Meyer J."/>
            <person name="Hill C.A."/>
            <person name="Birren B."/>
            <person name="Nene V."/>
            <person name="Collins F."/>
            <person name="Alarcon-Chaidez F."/>
            <person name="Wikel S."/>
            <person name="Strausberg R."/>
        </authorList>
    </citation>
    <scope>NUCLEOTIDE SEQUENCE [LARGE SCALE GENOMIC DNA]</scope>
    <source>
        <strain evidence="3">Wikel</strain>
        <strain evidence="1">Wikel colony</strain>
    </source>
</reference>
<accession>B7Q3Y5</accession>
<reference evidence="2" key="2">
    <citation type="submission" date="2020-05" db="UniProtKB">
        <authorList>
            <consortium name="EnsemblMetazoa"/>
        </authorList>
    </citation>
    <scope>IDENTIFICATION</scope>
    <source>
        <strain evidence="2">wikel</strain>
    </source>
</reference>
<proteinExistence type="predicted"/>
<sequence length="96" mass="10029">MEGSGVPCPKLPSARLGASAAMLSDGSFLLVGGMTATEPNGDFRSVDEVLLLKRPGEDSTWTTLDNLPTRRHAMLTVVVGTSGDFWKGGGSQPPKV</sequence>
<name>B7Q3Y5_IXOSC</name>
<evidence type="ECO:0000313" key="3">
    <source>
        <dbReference type="Proteomes" id="UP000001555"/>
    </source>
</evidence>
<dbReference type="InterPro" id="IPR037293">
    <property type="entry name" value="Gal_Oxidase_central_sf"/>
</dbReference>
<dbReference type="VEuPathDB" id="VectorBase:ISCI011033"/>
<dbReference type="InParanoid" id="B7Q3Y5"/>
<gene>
    <name evidence="1" type="ORF">IscW_ISCW011033</name>
</gene>
<protein>
    <submittedName>
        <fullName evidence="1 2">Uncharacterized protein</fullName>
    </submittedName>
</protein>
<dbReference type="SUPFAM" id="SSF117281">
    <property type="entry name" value="Kelch motif"/>
    <property type="match status" value="1"/>
</dbReference>
<dbReference type="OrthoDB" id="6487362at2759"/>
<dbReference type="EMBL" id="ABJB010380212">
    <property type="status" value="NOT_ANNOTATED_CDS"/>
    <property type="molecule type" value="Genomic_DNA"/>
</dbReference>